<sequence length="50" mass="5636">MNSTVVNDATYCKSSIPNILAFSSLSIRAQVFTYIKVYELSIHCLSSTRY</sequence>
<name>A0A0B0MY54_GOSAR</name>
<dbReference type="Proteomes" id="UP000032142">
    <property type="component" value="Unassembled WGS sequence"/>
</dbReference>
<comment type="caution">
    <text evidence="1">The sequence shown here is derived from an EMBL/GenBank/DDBJ whole genome shotgun (WGS) entry which is preliminary data.</text>
</comment>
<proteinExistence type="predicted"/>
<gene>
    <name evidence="1" type="ORF">F383_01242</name>
</gene>
<dbReference type="AlphaFoldDB" id="A0A0B0MY54"/>
<dbReference type="EMBL" id="JRRC01390240">
    <property type="protein sequence ID" value="KHG03836.1"/>
    <property type="molecule type" value="Genomic_DNA"/>
</dbReference>
<evidence type="ECO:0000313" key="1">
    <source>
        <dbReference type="EMBL" id="KHG03836.1"/>
    </source>
</evidence>
<organism evidence="1 2">
    <name type="scientific">Gossypium arboreum</name>
    <name type="common">Tree cotton</name>
    <name type="synonym">Gossypium nanking</name>
    <dbReference type="NCBI Taxonomy" id="29729"/>
    <lineage>
        <taxon>Eukaryota</taxon>
        <taxon>Viridiplantae</taxon>
        <taxon>Streptophyta</taxon>
        <taxon>Embryophyta</taxon>
        <taxon>Tracheophyta</taxon>
        <taxon>Spermatophyta</taxon>
        <taxon>Magnoliopsida</taxon>
        <taxon>eudicotyledons</taxon>
        <taxon>Gunneridae</taxon>
        <taxon>Pentapetalae</taxon>
        <taxon>rosids</taxon>
        <taxon>malvids</taxon>
        <taxon>Malvales</taxon>
        <taxon>Malvaceae</taxon>
        <taxon>Malvoideae</taxon>
        <taxon>Gossypium</taxon>
    </lineage>
</organism>
<keyword evidence="2" id="KW-1185">Reference proteome</keyword>
<evidence type="ECO:0000313" key="2">
    <source>
        <dbReference type="Proteomes" id="UP000032142"/>
    </source>
</evidence>
<accession>A0A0B0MY54</accession>
<reference evidence="2" key="1">
    <citation type="submission" date="2014-09" db="EMBL/GenBank/DDBJ databases">
        <authorList>
            <person name="Mudge J."/>
            <person name="Ramaraj T."/>
            <person name="Lindquist I.E."/>
            <person name="Bharti A.K."/>
            <person name="Sundararajan A."/>
            <person name="Cameron C.T."/>
            <person name="Woodward J.E."/>
            <person name="May G.D."/>
            <person name="Brubaker C."/>
            <person name="Broadhvest J."/>
            <person name="Wilkins T.A."/>
        </authorList>
    </citation>
    <scope>NUCLEOTIDE SEQUENCE</scope>
    <source>
        <strain evidence="2">cv. AKA8401</strain>
    </source>
</reference>
<protein>
    <submittedName>
        <fullName evidence="1">Uncharacterized protein</fullName>
    </submittedName>
</protein>